<reference evidence="2" key="1">
    <citation type="submission" date="2020-02" db="EMBL/GenBank/DDBJ databases">
        <authorList>
            <person name="Meier V. D."/>
        </authorList>
    </citation>
    <scope>NUCLEOTIDE SEQUENCE</scope>
    <source>
        <strain evidence="2">AVDCRST_MAG89</strain>
    </source>
</reference>
<dbReference type="EMBL" id="CADCTV010000132">
    <property type="protein sequence ID" value="CAA9302809.1"/>
    <property type="molecule type" value="Genomic_DNA"/>
</dbReference>
<dbReference type="AlphaFoldDB" id="A0A6J4KET8"/>
<proteinExistence type="predicted"/>
<protein>
    <submittedName>
        <fullName evidence="2">Uncharacterized protein</fullName>
    </submittedName>
</protein>
<name>A0A6J4KET8_9BACT</name>
<accession>A0A6J4KET8</accession>
<gene>
    <name evidence="2" type="ORF">AVDCRST_MAG89-592</name>
</gene>
<feature type="region of interest" description="Disordered" evidence="1">
    <location>
        <begin position="1"/>
        <end position="23"/>
    </location>
</feature>
<evidence type="ECO:0000313" key="2">
    <source>
        <dbReference type="EMBL" id="CAA9302809.1"/>
    </source>
</evidence>
<organism evidence="2">
    <name type="scientific">uncultured Gemmatimonadota bacterium</name>
    <dbReference type="NCBI Taxonomy" id="203437"/>
    <lineage>
        <taxon>Bacteria</taxon>
        <taxon>Pseudomonadati</taxon>
        <taxon>Gemmatimonadota</taxon>
        <taxon>environmental samples</taxon>
    </lineage>
</organism>
<sequence length="42" mass="4687">MSRGGAEDAENCGGAPLFPPRPPRLRVRCSFLFWKEHGCRGK</sequence>
<evidence type="ECO:0000256" key="1">
    <source>
        <dbReference type="SAM" id="MobiDB-lite"/>
    </source>
</evidence>